<evidence type="ECO:0000313" key="3">
    <source>
        <dbReference type="EMBL" id="KAK4504361.1"/>
    </source>
</evidence>
<evidence type="ECO:0008006" key="5">
    <source>
        <dbReference type="Google" id="ProtNLM"/>
    </source>
</evidence>
<dbReference type="InterPro" id="IPR008949">
    <property type="entry name" value="Isoprenoid_synthase_dom_sf"/>
</dbReference>
<sequence>MSATIHPDGFPMDRYVVGLLRLLDKIEYNDANWTPSDRLSTLRYCWMKGAHYFAQSHVQETLNLESEFVDARLATVVQMVVYSWSTVPLEVKVDLSFLMIAPKITLQQCARSGRIVSRVGLQIILGYDFSISNYLGLWIENAKFGGYAGSRQFPLFLRRLTGLGHAVGATLFPSEDFDDQELFGDITSAIVELDYYMFLVNDFISFYKEYEQEDMILVKNYARTESISVSDALDKVSQEAIEAADRLMCVFATKHPSVFKAIRAFMHGYRTKEVVASLDGSEAANRLRDYYEQAQKTGQILVAEWATPSIGDIVTQNKT</sequence>
<evidence type="ECO:0000313" key="4">
    <source>
        <dbReference type="Proteomes" id="UP001305779"/>
    </source>
</evidence>
<evidence type="ECO:0000256" key="2">
    <source>
        <dbReference type="ARBA" id="ARBA00023239"/>
    </source>
</evidence>
<keyword evidence="2" id="KW-0456">Lyase</keyword>
<evidence type="ECO:0000256" key="1">
    <source>
        <dbReference type="ARBA" id="ARBA00007946"/>
    </source>
</evidence>
<dbReference type="Proteomes" id="UP001305779">
    <property type="component" value="Unassembled WGS sequence"/>
</dbReference>
<reference evidence="3 4" key="1">
    <citation type="journal article" date="2023" name="G3 (Bethesda)">
        <title>A chromosome-level genome assembly of Zasmidium syzygii isolated from banana leaves.</title>
        <authorList>
            <person name="van Westerhoven A.C."/>
            <person name="Mehrabi R."/>
            <person name="Talebi R."/>
            <person name="Steentjes M.B.F."/>
            <person name="Corcolon B."/>
            <person name="Chong P.A."/>
            <person name="Kema G.H.J."/>
            <person name="Seidl M.F."/>
        </authorList>
    </citation>
    <scope>NUCLEOTIDE SEQUENCE [LARGE SCALE GENOMIC DNA]</scope>
    <source>
        <strain evidence="3 4">P124</strain>
    </source>
</reference>
<comment type="similarity">
    <text evidence="1">Belongs to the trichodiene synthase family.</text>
</comment>
<name>A0ABR0ERZ5_ZASCE</name>
<dbReference type="SUPFAM" id="SSF48576">
    <property type="entry name" value="Terpenoid synthases"/>
    <property type="match status" value="1"/>
</dbReference>
<dbReference type="Pfam" id="PF06330">
    <property type="entry name" value="TRI5"/>
    <property type="match status" value="2"/>
</dbReference>
<protein>
    <recommendedName>
        <fullName evidence="5">Terpene synthase</fullName>
    </recommendedName>
</protein>
<keyword evidence="4" id="KW-1185">Reference proteome</keyword>
<accession>A0ABR0ERZ5</accession>
<organism evidence="3 4">
    <name type="scientific">Zasmidium cellare</name>
    <name type="common">Wine cellar mold</name>
    <name type="synonym">Racodium cellare</name>
    <dbReference type="NCBI Taxonomy" id="395010"/>
    <lineage>
        <taxon>Eukaryota</taxon>
        <taxon>Fungi</taxon>
        <taxon>Dikarya</taxon>
        <taxon>Ascomycota</taxon>
        <taxon>Pezizomycotina</taxon>
        <taxon>Dothideomycetes</taxon>
        <taxon>Dothideomycetidae</taxon>
        <taxon>Mycosphaerellales</taxon>
        <taxon>Mycosphaerellaceae</taxon>
        <taxon>Zasmidium</taxon>
    </lineage>
</organism>
<dbReference type="Gene3D" id="1.10.600.10">
    <property type="entry name" value="Farnesyl Diphosphate Synthase"/>
    <property type="match status" value="2"/>
</dbReference>
<dbReference type="InterPro" id="IPR024652">
    <property type="entry name" value="Trichodiene_synth"/>
</dbReference>
<gene>
    <name evidence="3" type="ORF">PRZ48_005277</name>
</gene>
<proteinExistence type="inferred from homology"/>
<dbReference type="EMBL" id="JAXOVC010000003">
    <property type="protein sequence ID" value="KAK4504361.1"/>
    <property type="molecule type" value="Genomic_DNA"/>
</dbReference>
<comment type="caution">
    <text evidence="3">The sequence shown here is derived from an EMBL/GenBank/DDBJ whole genome shotgun (WGS) entry which is preliminary data.</text>
</comment>